<evidence type="ECO:0000313" key="1">
    <source>
        <dbReference type="EMBL" id="GAG80700.1"/>
    </source>
</evidence>
<proteinExistence type="predicted"/>
<reference evidence="1" key="1">
    <citation type="journal article" date="2014" name="Front. Microbiol.">
        <title>High frequency of phylogenetically diverse reductive dehalogenase-homologous genes in deep subseafloor sedimentary metagenomes.</title>
        <authorList>
            <person name="Kawai M."/>
            <person name="Futagami T."/>
            <person name="Toyoda A."/>
            <person name="Takaki Y."/>
            <person name="Nishi S."/>
            <person name="Hori S."/>
            <person name="Arai W."/>
            <person name="Tsubouchi T."/>
            <person name="Morono Y."/>
            <person name="Uchiyama I."/>
            <person name="Ito T."/>
            <person name="Fujiyama A."/>
            <person name="Inagaki F."/>
            <person name="Takami H."/>
        </authorList>
    </citation>
    <scope>NUCLEOTIDE SEQUENCE</scope>
    <source>
        <strain evidence="1">Expedition CK06-06</strain>
    </source>
</reference>
<organism evidence="1">
    <name type="scientific">marine sediment metagenome</name>
    <dbReference type="NCBI Taxonomy" id="412755"/>
    <lineage>
        <taxon>unclassified sequences</taxon>
        <taxon>metagenomes</taxon>
        <taxon>ecological metagenomes</taxon>
    </lineage>
</organism>
<sequence>MNNQNLFTKLNEIKKLAEECLESLSDTNIPKNKQTIKKEKKKGDITLLIVNKIKDCDEFEEIEKEVLDKSSIPKRVLLPFYICHKYFPQQGLTTGDVEKITEQLGVRVKTPNVSKAITGSLWKYLAGDSSRKRGKIVVYKLNRKGAKYFESVLKLKEIGK</sequence>
<name>X1ADS3_9ZZZZ</name>
<dbReference type="AlphaFoldDB" id="X1ADS3"/>
<comment type="caution">
    <text evidence="1">The sequence shown here is derived from an EMBL/GenBank/DDBJ whole genome shotgun (WGS) entry which is preliminary data.</text>
</comment>
<protein>
    <submittedName>
        <fullName evidence="1">Uncharacterized protein</fullName>
    </submittedName>
</protein>
<dbReference type="EMBL" id="BART01017688">
    <property type="protein sequence ID" value="GAG80700.1"/>
    <property type="molecule type" value="Genomic_DNA"/>
</dbReference>
<accession>X1ADS3</accession>
<gene>
    <name evidence="1" type="ORF">S01H4_33579</name>
</gene>